<comment type="caution">
    <text evidence="6">The sequence shown here is derived from an EMBL/GenBank/DDBJ whole genome shotgun (WGS) entry which is preliminary data.</text>
</comment>
<reference evidence="6 7" key="1">
    <citation type="submission" date="2021-03" db="EMBL/GenBank/DDBJ databases">
        <title>Enterococcal diversity collection.</title>
        <authorList>
            <person name="Gilmore M.S."/>
            <person name="Schwartzman J."/>
            <person name="Van Tyne D."/>
            <person name="Martin M."/>
            <person name="Earl A.M."/>
            <person name="Manson A.L."/>
            <person name="Straub T."/>
            <person name="Salamzade R."/>
            <person name="Saavedra J."/>
            <person name="Lebreton F."/>
            <person name="Prichula J."/>
            <person name="Schaufler K."/>
            <person name="Gaca A."/>
            <person name="Sgardioli B."/>
            <person name="Wagenaar J."/>
            <person name="Strong T."/>
        </authorList>
    </citation>
    <scope>NUCLEOTIDE SEQUENCE [LARGE SCALE GENOMIC DNA]</scope>
    <source>
        <strain evidence="6 7">669A</strain>
    </source>
</reference>
<keyword evidence="2 4" id="KW-0862">Zinc</keyword>
<proteinExistence type="inferred from homology"/>
<name>A0ABS3LF51_9ENTE</name>
<comment type="cofactor">
    <cofactor evidence="4">
        <name>Zn(2+)</name>
        <dbReference type="ChEBI" id="CHEBI:29105"/>
    </cofactor>
</comment>
<dbReference type="InterPro" id="IPR013149">
    <property type="entry name" value="ADH-like_C"/>
</dbReference>
<dbReference type="EMBL" id="JAFREM010000025">
    <property type="protein sequence ID" value="MBO1307653.1"/>
    <property type="molecule type" value="Genomic_DNA"/>
</dbReference>
<feature type="domain" description="Enoyl reductase (ER)" evidence="5">
    <location>
        <begin position="8"/>
        <end position="310"/>
    </location>
</feature>
<dbReference type="Proteomes" id="UP000664601">
    <property type="component" value="Unassembled WGS sequence"/>
</dbReference>
<evidence type="ECO:0000259" key="5">
    <source>
        <dbReference type="SMART" id="SM00829"/>
    </source>
</evidence>
<dbReference type="PANTHER" id="PTHR43401:SF2">
    <property type="entry name" value="L-THREONINE 3-DEHYDROGENASE"/>
    <property type="match status" value="1"/>
</dbReference>
<organism evidence="6 7">
    <name type="scientific">Candidatus Enterococcus moelleringii</name>
    <dbReference type="NCBI Taxonomy" id="2815325"/>
    <lineage>
        <taxon>Bacteria</taxon>
        <taxon>Bacillati</taxon>
        <taxon>Bacillota</taxon>
        <taxon>Bacilli</taxon>
        <taxon>Lactobacillales</taxon>
        <taxon>Enterococcaceae</taxon>
        <taxon>Enterococcus</taxon>
    </lineage>
</organism>
<dbReference type="InterPro" id="IPR013154">
    <property type="entry name" value="ADH-like_N"/>
</dbReference>
<dbReference type="InterPro" id="IPR036291">
    <property type="entry name" value="NAD(P)-bd_dom_sf"/>
</dbReference>
<dbReference type="InterPro" id="IPR002328">
    <property type="entry name" value="ADH_Zn_CS"/>
</dbReference>
<accession>A0ABS3LF51</accession>
<evidence type="ECO:0000256" key="3">
    <source>
        <dbReference type="ARBA" id="ARBA00023002"/>
    </source>
</evidence>
<dbReference type="PROSITE" id="PS00059">
    <property type="entry name" value="ADH_ZINC"/>
    <property type="match status" value="1"/>
</dbReference>
<dbReference type="RefSeq" id="WP_207674645.1">
    <property type="nucleotide sequence ID" value="NZ_JAFREM010000025.1"/>
</dbReference>
<dbReference type="SUPFAM" id="SSF50129">
    <property type="entry name" value="GroES-like"/>
    <property type="match status" value="1"/>
</dbReference>
<sequence>MKAVRMYAVKDLRVEDVPKPEPKNDEVLLKIHAVGVCGSDIPRALIKGPHVLPITLGHEFAGEIIELGSDVKEWQVGDRVAVAPLIPDYEDPWSKKGIYSLSEGYKYYGSRNDGAFAEYLAVKALNLIKLADNVPYDWGATIDPAANAVHACLRAELTSEDSVAVYGMGAIGLFAVQYAKAKGVKNIFAIDIDDRKLEIAKQSGATTTINSKNADAVKTILEATDNQGVNVSLEMSGTEICQVQAVQAASKMGRVVYLGISNASLTFPKETVDKILRYQVNVMGSWNSFSDPFPGIEWTESAELMAKGLMNPEIFITQRLGLDDVPDIFKQLDKKELYFIKIMFYPND</sequence>
<dbReference type="PANTHER" id="PTHR43401">
    <property type="entry name" value="L-THREONINE 3-DEHYDROGENASE"/>
    <property type="match status" value="1"/>
</dbReference>
<dbReference type="SMART" id="SM00829">
    <property type="entry name" value="PKS_ER"/>
    <property type="match status" value="1"/>
</dbReference>
<dbReference type="SUPFAM" id="SSF51735">
    <property type="entry name" value="NAD(P)-binding Rossmann-fold domains"/>
    <property type="match status" value="1"/>
</dbReference>
<protein>
    <submittedName>
        <fullName evidence="6">Galactitol-1-phosphate 5-dehydrogenase</fullName>
    </submittedName>
</protein>
<keyword evidence="3" id="KW-0560">Oxidoreductase</keyword>
<dbReference type="InterPro" id="IPR050129">
    <property type="entry name" value="Zn_alcohol_dh"/>
</dbReference>
<keyword evidence="1 4" id="KW-0479">Metal-binding</keyword>
<dbReference type="InterPro" id="IPR011032">
    <property type="entry name" value="GroES-like_sf"/>
</dbReference>
<dbReference type="Pfam" id="PF08240">
    <property type="entry name" value="ADH_N"/>
    <property type="match status" value="1"/>
</dbReference>
<dbReference type="InterPro" id="IPR020843">
    <property type="entry name" value="ER"/>
</dbReference>
<dbReference type="Pfam" id="PF00107">
    <property type="entry name" value="ADH_zinc_N"/>
    <property type="match status" value="1"/>
</dbReference>
<evidence type="ECO:0000313" key="7">
    <source>
        <dbReference type="Proteomes" id="UP000664601"/>
    </source>
</evidence>
<keyword evidence="7" id="KW-1185">Reference proteome</keyword>
<dbReference type="CDD" id="cd08236">
    <property type="entry name" value="sugar_DH"/>
    <property type="match status" value="1"/>
</dbReference>
<gene>
    <name evidence="6" type="ORF">JZO70_15865</name>
</gene>
<evidence type="ECO:0000256" key="2">
    <source>
        <dbReference type="ARBA" id="ARBA00022833"/>
    </source>
</evidence>
<evidence type="ECO:0000313" key="6">
    <source>
        <dbReference type="EMBL" id="MBO1307653.1"/>
    </source>
</evidence>
<dbReference type="Gene3D" id="3.90.180.10">
    <property type="entry name" value="Medium-chain alcohol dehydrogenases, catalytic domain"/>
    <property type="match status" value="1"/>
</dbReference>
<dbReference type="Gene3D" id="3.40.50.720">
    <property type="entry name" value="NAD(P)-binding Rossmann-like Domain"/>
    <property type="match status" value="1"/>
</dbReference>
<evidence type="ECO:0000256" key="1">
    <source>
        <dbReference type="ARBA" id="ARBA00022723"/>
    </source>
</evidence>
<evidence type="ECO:0000256" key="4">
    <source>
        <dbReference type="RuleBase" id="RU361277"/>
    </source>
</evidence>
<comment type="similarity">
    <text evidence="4">Belongs to the zinc-containing alcohol dehydrogenase family.</text>
</comment>